<sequence>MLFALPQLALCLSVVLLNGVSIRANTHTVLDPGFLHCKDSFFRGTPPASLSEVGLEQRCHRQLTGRPFASLFNTGCQSTVYTALHLSPANGWGRGEQETQDEPINEDSHVAIPALYAETPSSSSSSLLKWDAVTAGLIRSSVMPTCSKTSAEMYVQIGVGRLNECGGEVLWSAVCCAVSDGEGSFSVGLVNDGEMRVVSIKALEELIGVTGLFTGGCGKEEDQRDFMSLIKEEMNSIETPSSDAQSENAQSENAQSENAQSENAPETTTSDSDNEEVTSQRVDSEDQSYTSSLDLEKDLQDSTNETSESVILKVLSTTISLLYAPFSPIVNRVINFPSQVAYVLQEDLAVLASVPGDSVTLVNNLGSGVSSGVSRVFNTLYDTGEVTTCTLYSCISPLVSSLFLAVQEGFVGMGTLVWHALGFLMGTVSIGIKICWMVLGSVLDQMVDYLCLVSSEMGKQVSTVGCGIGKLTWGSGKGVVNLLRIVMHIVWGVAENTIENVQEAFEESWGGSSIMESPEVPPPVVPPPVEPPPE</sequence>
<feature type="region of interest" description="Disordered" evidence="1">
    <location>
        <begin position="236"/>
        <end position="301"/>
    </location>
</feature>
<dbReference type="PANTHER" id="PTHR21472:SF23">
    <property type="entry name" value="INO80 COMPLEX SUBUNIT E"/>
    <property type="match status" value="1"/>
</dbReference>
<reference evidence="3" key="1">
    <citation type="submission" date="2021-02" db="EMBL/GenBank/DDBJ databases">
        <title>Comparative genomics reveals that relaxation of natural selection precedes convergent phenotypic evolution of cavefish.</title>
        <authorList>
            <person name="Peng Z."/>
        </authorList>
    </citation>
    <scope>NUCLEOTIDE SEQUENCE</scope>
    <source>
        <tissue evidence="3">Muscle</tissue>
    </source>
</reference>
<evidence type="ECO:0000313" key="4">
    <source>
        <dbReference type="Proteomes" id="UP001059041"/>
    </source>
</evidence>
<feature type="compositionally biased region" description="Polar residues" evidence="1">
    <location>
        <begin position="236"/>
        <end position="293"/>
    </location>
</feature>
<accession>A0A9W7WQF6</accession>
<comment type="caution">
    <text evidence="3">The sequence shown here is derived from an EMBL/GenBank/DDBJ whole genome shotgun (WGS) entry which is preliminary data.</text>
</comment>
<feature type="compositionally biased region" description="Pro residues" evidence="1">
    <location>
        <begin position="519"/>
        <end position="534"/>
    </location>
</feature>
<dbReference type="Proteomes" id="UP001059041">
    <property type="component" value="Linkage Group LG8"/>
</dbReference>
<protein>
    <submittedName>
        <fullName evidence="3">INO80 complex subunit E</fullName>
    </submittedName>
</protein>
<gene>
    <name evidence="3" type="ORF">IRJ41_006298</name>
</gene>
<evidence type="ECO:0000256" key="2">
    <source>
        <dbReference type="SAM" id="SignalP"/>
    </source>
</evidence>
<evidence type="ECO:0000313" key="3">
    <source>
        <dbReference type="EMBL" id="KAI7806454.1"/>
    </source>
</evidence>
<evidence type="ECO:0000256" key="1">
    <source>
        <dbReference type="SAM" id="MobiDB-lite"/>
    </source>
</evidence>
<feature type="signal peptide" evidence="2">
    <location>
        <begin position="1"/>
        <end position="19"/>
    </location>
</feature>
<organism evidence="3 4">
    <name type="scientific">Triplophysa rosa</name>
    <name type="common">Cave loach</name>
    <dbReference type="NCBI Taxonomy" id="992332"/>
    <lineage>
        <taxon>Eukaryota</taxon>
        <taxon>Metazoa</taxon>
        <taxon>Chordata</taxon>
        <taxon>Craniata</taxon>
        <taxon>Vertebrata</taxon>
        <taxon>Euteleostomi</taxon>
        <taxon>Actinopterygii</taxon>
        <taxon>Neopterygii</taxon>
        <taxon>Teleostei</taxon>
        <taxon>Ostariophysi</taxon>
        <taxon>Cypriniformes</taxon>
        <taxon>Nemacheilidae</taxon>
        <taxon>Triplophysa</taxon>
    </lineage>
</organism>
<feature type="chain" id="PRO_5040962086" evidence="2">
    <location>
        <begin position="20"/>
        <end position="534"/>
    </location>
</feature>
<feature type="region of interest" description="Disordered" evidence="1">
    <location>
        <begin position="512"/>
        <end position="534"/>
    </location>
</feature>
<dbReference type="AlphaFoldDB" id="A0A9W7WQF6"/>
<name>A0A9W7WQF6_TRIRA</name>
<dbReference type="InterPro" id="IPR039015">
    <property type="entry name" value="ENDOD1"/>
</dbReference>
<dbReference type="EMBL" id="JAFHDT010000008">
    <property type="protein sequence ID" value="KAI7806454.1"/>
    <property type="molecule type" value="Genomic_DNA"/>
</dbReference>
<dbReference type="PANTHER" id="PTHR21472">
    <property type="entry name" value="ENDONUCLEASE DOMAIN-CONTAINING 1 PROTEIN ENDOD1"/>
    <property type="match status" value="1"/>
</dbReference>
<dbReference type="OrthoDB" id="8751470at2759"/>
<keyword evidence="4" id="KW-1185">Reference proteome</keyword>
<proteinExistence type="predicted"/>
<keyword evidence="2" id="KW-0732">Signal</keyword>